<dbReference type="InterPro" id="IPR012551">
    <property type="entry name" value="DUF1707_SHOCT-like"/>
</dbReference>
<evidence type="ECO:0000259" key="2">
    <source>
        <dbReference type="Pfam" id="PF08044"/>
    </source>
</evidence>
<keyword evidence="1" id="KW-0472">Membrane</keyword>
<evidence type="ECO:0000259" key="3">
    <source>
        <dbReference type="Pfam" id="PF13828"/>
    </source>
</evidence>
<proteinExistence type="predicted"/>
<reference evidence="4" key="1">
    <citation type="submission" date="2023-05" db="EMBL/GenBank/DDBJ databases">
        <title>Streptantibioticus silvisoli sp. nov., acidotolerant actinomycetes 1 from pine litter.</title>
        <authorList>
            <person name="Swiecimska M."/>
            <person name="Golinska P."/>
            <person name="Sangal V."/>
            <person name="Wachnowicz B."/>
            <person name="Goodfellow M."/>
        </authorList>
    </citation>
    <scope>NUCLEOTIDE SEQUENCE</scope>
    <source>
        <strain evidence="4">SL13</strain>
    </source>
</reference>
<dbReference type="Pfam" id="PF08044">
    <property type="entry name" value="DUF1707"/>
    <property type="match status" value="1"/>
</dbReference>
<dbReference type="AlphaFoldDB" id="A0AA90HA78"/>
<keyword evidence="1" id="KW-0812">Transmembrane</keyword>
<dbReference type="Pfam" id="PF13828">
    <property type="entry name" value="DUF4190"/>
    <property type="match status" value="1"/>
</dbReference>
<dbReference type="EMBL" id="JABXJJ020000026">
    <property type="protein sequence ID" value="MDI5971825.1"/>
    <property type="molecule type" value="Genomic_DNA"/>
</dbReference>
<evidence type="ECO:0000313" key="4">
    <source>
        <dbReference type="EMBL" id="MDI5971825.1"/>
    </source>
</evidence>
<feature type="transmembrane region" description="Helical" evidence="1">
    <location>
        <begin position="138"/>
        <end position="159"/>
    </location>
</feature>
<feature type="domain" description="DUF1707" evidence="2">
    <location>
        <begin position="1"/>
        <end position="53"/>
    </location>
</feature>
<gene>
    <name evidence="4" type="ORF">POF50_021225</name>
</gene>
<dbReference type="InterPro" id="IPR025241">
    <property type="entry name" value="DUF4190"/>
</dbReference>
<evidence type="ECO:0000256" key="1">
    <source>
        <dbReference type="SAM" id="Phobius"/>
    </source>
</evidence>
<dbReference type="PANTHER" id="PTHR40763">
    <property type="entry name" value="MEMBRANE PROTEIN-RELATED"/>
    <property type="match status" value="1"/>
</dbReference>
<dbReference type="PANTHER" id="PTHR40763:SF4">
    <property type="entry name" value="DUF1707 DOMAIN-CONTAINING PROTEIN"/>
    <property type="match status" value="1"/>
</dbReference>
<name>A0AA90HA78_9ACTN</name>
<feature type="domain" description="DUF4190" evidence="3">
    <location>
        <begin position="94"/>
        <end position="157"/>
    </location>
</feature>
<accession>A0AA90HA78</accession>
<keyword evidence="1" id="KW-1133">Transmembrane helix</keyword>
<protein>
    <submittedName>
        <fullName evidence="4">DUF1707 and DUF4190 domain-containing protein</fullName>
    </submittedName>
</protein>
<dbReference type="RefSeq" id="WP_271315388.1">
    <property type="nucleotide sequence ID" value="NZ_JABXJJ020000026.1"/>
</dbReference>
<comment type="caution">
    <text evidence="4">The sequence shown here is derived from an EMBL/GenBank/DDBJ whole genome shotgun (WGS) entry which is preliminary data.</text>
</comment>
<sequence>MLASDADRERTVDTLKTAYAEGRLTADEHDDRVGRAYVSRTYGELAALVADLPQSPGAMLPAVSPMYQPFPPYPSQAVSPPPYYPVRQKPTNGLAVASLMCGLAGIPLCLPAVAAIALGHIARWQIRSNGEDAEGGKGAATGGAVLGYLGVVFWLILLLTTGSG</sequence>
<organism evidence="4">
    <name type="scientific">Streptantibioticus silvisoli</name>
    <dbReference type="NCBI Taxonomy" id="2705255"/>
    <lineage>
        <taxon>Bacteria</taxon>
        <taxon>Bacillati</taxon>
        <taxon>Actinomycetota</taxon>
        <taxon>Actinomycetes</taxon>
        <taxon>Kitasatosporales</taxon>
        <taxon>Streptomycetaceae</taxon>
        <taxon>Streptantibioticus</taxon>
    </lineage>
</organism>
<feature type="transmembrane region" description="Helical" evidence="1">
    <location>
        <begin position="94"/>
        <end position="118"/>
    </location>
</feature>